<evidence type="ECO:0000256" key="5">
    <source>
        <dbReference type="ARBA" id="ARBA00022691"/>
    </source>
</evidence>
<keyword evidence="2 6" id="KW-0698">rRNA processing</keyword>
<sequence length="237" mass="25534">MFHVKPREDSQPEDNPINPDSPTPEIAAEEEPAAAALVFGADLDKARRYHDLLATVGRERGFIGPREVPRLWERHLLNCAVIGKVMPEGARVADVGSGAGLPGIPLALAYPDLKITLIEPLLKRSTFLNEVVEELELKNVKVVRGRAEEGPVRRGLGKLDVVTSRAVAPLGKLAGWCLPLLPIGGAMIAMKGASVAEELERDAKLIKRAKGGMARISTVGEDILSEATTIITINRVH</sequence>
<dbReference type="NCBIfam" id="TIGR00138">
    <property type="entry name" value="rsmG_gidB"/>
    <property type="match status" value="1"/>
</dbReference>
<dbReference type="InterPro" id="IPR003682">
    <property type="entry name" value="rRNA_ssu_MeTfrase_G"/>
</dbReference>
<keyword evidence="4 6" id="KW-0808">Transferase</keyword>
<evidence type="ECO:0000256" key="3">
    <source>
        <dbReference type="ARBA" id="ARBA00022603"/>
    </source>
</evidence>
<organism evidence="8 9">
    <name type="scientific">Corynebacterium spheniscorum</name>
    <dbReference type="NCBI Taxonomy" id="185761"/>
    <lineage>
        <taxon>Bacteria</taxon>
        <taxon>Bacillati</taxon>
        <taxon>Actinomycetota</taxon>
        <taxon>Actinomycetes</taxon>
        <taxon>Mycobacteriales</taxon>
        <taxon>Corynebacteriaceae</taxon>
        <taxon>Corynebacterium</taxon>
    </lineage>
</organism>
<name>A0A1I2ULN7_9CORY</name>
<evidence type="ECO:0000313" key="8">
    <source>
        <dbReference type="EMBL" id="SFG75776.1"/>
    </source>
</evidence>
<evidence type="ECO:0000256" key="1">
    <source>
        <dbReference type="ARBA" id="ARBA00022490"/>
    </source>
</evidence>
<dbReference type="STRING" id="185761.SAMN05660282_01857"/>
<comment type="function">
    <text evidence="6">Specifically methylates the N7 position of a guanine in 16S rRNA.</text>
</comment>
<dbReference type="SUPFAM" id="SSF53335">
    <property type="entry name" value="S-adenosyl-L-methionine-dependent methyltransferases"/>
    <property type="match status" value="1"/>
</dbReference>
<gene>
    <name evidence="6" type="primary">rsmG</name>
    <name evidence="8" type="ORF">SAMN05660282_01857</name>
</gene>
<dbReference type="InterPro" id="IPR029063">
    <property type="entry name" value="SAM-dependent_MTases_sf"/>
</dbReference>
<keyword evidence="3 6" id="KW-0489">Methyltransferase</keyword>
<dbReference type="PANTHER" id="PTHR31760">
    <property type="entry name" value="S-ADENOSYL-L-METHIONINE-DEPENDENT METHYLTRANSFERASES SUPERFAMILY PROTEIN"/>
    <property type="match status" value="1"/>
</dbReference>
<dbReference type="Gene3D" id="3.40.50.150">
    <property type="entry name" value="Vaccinia Virus protein VP39"/>
    <property type="match status" value="1"/>
</dbReference>
<feature type="region of interest" description="Disordered" evidence="7">
    <location>
        <begin position="1"/>
        <end position="26"/>
    </location>
</feature>
<dbReference type="EMBL" id="FOPJ01000013">
    <property type="protein sequence ID" value="SFG75776.1"/>
    <property type="molecule type" value="Genomic_DNA"/>
</dbReference>
<dbReference type="GO" id="GO:0070043">
    <property type="term" value="F:rRNA (guanine-N7-)-methyltransferase activity"/>
    <property type="evidence" value="ECO:0007669"/>
    <property type="project" value="UniProtKB-UniRule"/>
</dbReference>
<feature type="binding site" evidence="6">
    <location>
        <begin position="147"/>
        <end position="148"/>
    </location>
    <ligand>
        <name>S-adenosyl-L-methionine</name>
        <dbReference type="ChEBI" id="CHEBI:59789"/>
    </ligand>
</feature>
<feature type="binding site" evidence="6">
    <location>
        <position position="165"/>
    </location>
    <ligand>
        <name>S-adenosyl-L-methionine</name>
        <dbReference type="ChEBI" id="CHEBI:59789"/>
    </ligand>
</feature>
<evidence type="ECO:0000256" key="7">
    <source>
        <dbReference type="SAM" id="MobiDB-lite"/>
    </source>
</evidence>
<dbReference type="CDD" id="cd02440">
    <property type="entry name" value="AdoMet_MTases"/>
    <property type="match status" value="1"/>
</dbReference>
<keyword evidence="9" id="KW-1185">Reference proteome</keyword>
<evidence type="ECO:0000256" key="4">
    <source>
        <dbReference type="ARBA" id="ARBA00022679"/>
    </source>
</evidence>
<feature type="compositionally biased region" description="Basic and acidic residues" evidence="7">
    <location>
        <begin position="1"/>
        <end position="10"/>
    </location>
</feature>
<dbReference type="Pfam" id="PF02527">
    <property type="entry name" value="GidB"/>
    <property type="match status" value="1"/>
</dbReference>
<dbReference type="EC" id="2.1.1.-" evidence="6"/>
<feature type="binding site" evidence="6">
    <location>
        <position position="96"/>
    </location>
    <ligand>
        <name>S-adenosyl-L-methionine</name>
        <dbReference type="ChEBI" id="CHEBI:59789"/>
    </ligand>
</feature>
<evidence type="ECO:0000256" key="2">
    <source>
        <dbReference type="ARBA" id="ARBA00022552"/>
    </source>
</evidence>
<evidence type="ECO:0000256" key="6">
    <source>
        <dbReference type="HAMAP-Rule" id="MF_00074"/>
    </source>
</evidence>
<protein>
    <recommendedName>
        <fullName evidence="6">Ribosomal RNA small subunit methyltransferase G</fullName>
        <ecNumber evidence="6">2.1.1.-</ecNumber>
    </recommendedName>
    <alternativeName>
        <fullName evidence="6">16S rRNA 7-methylguanosine methyltransferase</fullName>
        <shortName evidence="6">16S rRNA m7G methyltransferase</shortName>
    </alternativeName>
</protein>
<dbReference type="GO" id="GO:0005829">
    <property type="term" value="C:cytosol"/>
    <property type="evidence" value="ECO:0007669"/>
    <property type="project" value="TreeGrafter"/>
</dbReference>
<comment type="similarity">
    <text evidence="6">Belongs to the methyltransferase superfamily. RNA methyltransferase RsmG family.</text>
</comment>
<dbReference type="OrthoDB" id="9808773at2"/>
<keyword evidence="5 6" id="KW-0949">S-adenosyl-L-methionine</keyword>
<comment type="subcellular location">
    <subcellularLocation>
        <location evidence="6">Cytoplasm</location>
    </subcellularLocation>
</comment>
<feature type="binding site" evidence="6">
    <location>
        <position position="101"/>
    </location>
    <ligand>
        <name>S-adenosyl-L-methionine</name>
        <dbReference type="ChEBI" id="CHEBI:59789"/>
    </ligand>
</feature>
<dbReference type="AlphaFoldDB" id="A0A1I2ULN7"/>
<dbReference type="PANTHER" id="PTHR31760:SF0">
    <property type="entry name" value="S-ADENOSYL-L-METHIONINE-DEPENDENT METHYLTRANSFERASES SUPERFAMILY PROTEIN"/>
    <property type="match status" value="1"/>
</dbReference>
<keyword evidence="1 6" id="KW-0963">Cytoplasm</keyword>
<evidence type="ECO:0000313" key="9">
    <source>
        <dbReference type="Proteomes" id="UP000199065"/>
    </source>
</evidence>
<accession>A0A1I2ULN7</accession>
<reference evidence="8 9" key="1">
    <citation type="submission" date="2016-10" db="EMBL/GenBank/DDBJ databases">
        <authorList>
            <person name="de Groot N.N."/>
        </authorList>
    </citation>
    <scope>NUCLEOTIDE SEQUENCE [LARGE SCALE GENOMIC DNA]</scope>
    <source>
        <strain>J11</strain>
        <strain evidence="9">PG 39</strain>
    </source>
</reference>
<comment type="caution">
    <text evidence="6">Lacks conserved residue(s) required for the propagation of feature annotation.</text>
</comment>
<dbReference type="RefSeq" id="WP_092286670.1">
    <property type="nucleotide sequence ID" value="NZ_FOPJ01000013.1"/>
</dbReference>
<dbReference type="HAMAP" id="MF_00074">
    <property type="entry name" value="16SrRNA_methyltr_G"/>
    <property type="match status" value="1"/>
</dbReference>
<dbReference type="Proteomes" id="UP000199065">
    <property type="component" value="Unassembled WGS sequence"/>
</dbReference>
<proteinExistence type="inferred from homology"/>